<feature type="region of interest" description="Disordered" evidence="1">
    <location>
        <begin position="185"/>
        <end position="241"/>
    </location>
</feature>
<dbReference type="OrthoDB" id="7605699at2759"/>
<feature type="compositionally biased region" description="Polar residues" evidence="1">
    <location>
        <begin position="227"/>
        <end position="238"/>
    </location>
</feature>
<keyword evidence="3" id="KW-0132">Cell division</keyword>
<organism evidence="3 4">
    <name type="scientific">Pseudolycoriella hygida</name>
    <dbReference type="NCBI Taxonomy" id="35572"/>
    <lineage>
        <taxon>Eukaryota</taxon>
        <taxon>Metazoa</taxon>
        <taxon>Ecdysozoa</taxon>
        <taxon>Arthropoda</taxon>
        <taxon>Hexapoda</taxon>
        <taxon>Insecta</taxon>
        <taxon>Pterygota</taxon>
        <taxon>Neoptera</taxon>
        <taxon>Endopterygota</taxon>
        <taxon>Diptera</taxon>
        <taxon>Nematocera</taxon>
        <taxon>Sciaroidea</taxon>
        <taxon>Sciaridae</taxon>
        <taxon>Pseudolycoriella</taxon>
    </lineage>
</organism>
<proteinExistence type="predicted"/>
<feature type="compositionally biased region" description="Polar residues" evidence="1">
    <location>
        <begin position="951"/>
        <end position="960"/>
    </location>
</feature>
<evidence type="ECO:0000259" key="2">
    <source>
        <dbReference type="Pfam" id="PF05205"/>
    </source>
</evidence>
<evidence type="ECO:0000313" key="3">
    <source>
        <dbReference type="EMBL" id="KAJ6639955.1"/>
    </source>
</evidence>
<reference evidence="3" key="1">
    <citation type="submission" date="2022-07" db="EMBL/GenBank/DDBJ databases">
        <authorList>
            <person name="Trinca V."/>
            <person name="Uliana J.V.C."/>
            <person name="Torres T.T."/>
            <person name="Ward R.J."/>
            <person name="Monesi N."/>
        </authorList>
    </citation>
    <scope>NUCLEOTIDE SEQUENCE</scope>
    <source>
        <strain evidence="3">HSMRA1968</strain>
        <tissue evidence="3">Whole embryos</tissue>
    </source>
</reference>
<evidence type="ECO:0000313" key="4">
    <source>
        <dbReference type="Proteomes" id="UP001151699"/>
    </source>
</evidence>
<dbReference type="PANTHER" id="PTHR31532:SF10">
    <property type="entry name" value="BIORIENTATION OF CHROMOSOMES IN CELL DIVISION PROTEIN 1-LIKE 1"/>
    <property type="match status" value="1"/>
</dbReference>
<feature type="compositionally biased region" description="Basic and acidic residues" evidence="1">
    <location>
        <begin position="1213"/>
        <end position="1222"/>
    </location>
</feature>
<feature type="compositionally biased region" description="Polar residues" evidence="1">
    <location>
        <begin position="1157"/>
        <end position="1182"/>
    </location>
</feature>
<feature type="region of interest" description="Disordered" evidence="1">
    <location>
        <begin position="870"/>
        <end position="1025"/>
    </location>
</feature>
<dbReference type="PANTHER" id="PTHR31532">
    <property type="entry name" value="BIORIENTATION OF CHROMOSOMES IN CELL DIVISION 1 FAMILY MEMBER"/>
    <property type="match status" value="1"/>
</dbReference>
<feature type="compositionally biased region" description="Basic and acidic residues" evidence="1">
    <location>
        <begin position="1260"/>
        <end position="1270"/>
    </location>
</feature>
<dbReference type="GO" id="GO:0051301">
    <property type="term" value="P:cell division"/>
    <property type="evidence" value="ECO:0007669"/>
    <property type="project" value="UniProtKB-KW"/>
</dbReference>
<feature type="region of interest" description="Disordered" evidence="1">
    <location>
        <begin position="1148"/>
        <end position="1182"/>
    </location>
</feature>
<feature type="compositionally biased region" description="Basic and acidic residues" evidence="1">
    <location>
        <begin position="928"/>
        <end position="939"/>
    </location>
</feature>
<feature type="compositionally biased region" description="Basic and acidic residues" evidence="1">
    <location>
        <begin position="963"/>
        <end position="978"/>
    </location>
</feature>
<feature type="compositionally biased region" description="Low complexity" evidence="1">
    <location>
        <begin position="658"/>
        <end position="670"/>
    </location>
</feature>
<feature type="compositionally biased region" description="Basic and acidic residues" evidence="1">
    <location>
        <begin position="603"/>
        <end position="625"/>
    </location>
</feature>
<dbReference type="Proteomes" id="UP001151699">
    <property type="component" value="Chromosome X"/>
</dbReference>
<feature type="compositionally biased region" description="Polar residues" evidence="1">
    <location>
        <begin position="639"/>
        <end position="657"/>
    </location>
</feature>
<gene>
    <name evidence="3" type="primary">Bod1</name>
    <name evidence="3" type="ORF">Bhyg_12703</name>
</gene>
<dbReference type="EMBL" id="WJQU01000003">
    <property type="protein sequence ID" value="KAJ6639955.1"/>
    <property type="molecule type" value="Genomic_DNA"/>
</dbReference>
<feature type="domain" description="BOD1/SHG1" evidence="2">
    <location>
        <begin position="16"/>
        <end position="111"/>
    </location>
</feature>
<feature type="compositionally biased region" description="Polar residues" evidence="1">
    <location>
        <begin position="1231"/>
        <end position="1243"/>
    </location>
</feature>
<feature type="region of interest" description="Disordered" evidence="1">
    <location>
        <begin position="1196"/>
        <end position="1303"/>
    </location>
</feature>
<feature type="compositionally biased region" description="Low complexity" evidence="1">
    <location>
        <begin position="484"/>
        <end position="496"/>
    </location>
</feature>
<feature type="region of interest" description="Disordered" evidence="1">
    <location>
        <begin position="381"/>
        <end position="402"/>
    </location>
</feature>
<feature type="compositionally biased region" description="Low complexity" evidence="1">
    <location>
        <begin position="524"/>
        <end position="533"/>
    </location>
</feature>
<dbReference type="InterPro" id="IPR055264">
    <property type="entry name" value="BOD1/SHG1_dom"/>
</dbReference>
<feature type="compositionally biased region" description="Polar residues" evidence="1">
    <location>
        <begin position="1012"/>
        <end position="1025"/>
    </location>
</feature>
<protein>
    <submittedName>
        <fullName evidence="3">Biorientation of chromosomes in cell division protein 1</fullName>
    </submittedName>
</protein>
<feature type="compositionally biased region" description="Basic and acidic residues" evidence="1">
    <location>
        <begin position="893"/>
        <end position="910"/>
    </location>
</feature>
<feature type="compositionally biased region" description="Basic and acidic residues" evidence="1">
    <location>
        <begin position="441"/>
        <end position="482"/>
    </location>
</feature>
<sequence length="1303" mass="145848">MDRSFLTENPKLVDEIVCEVKSQGVFDQFRRNCIADVDTKPAYQNLRQRVENIVSNFLNEQTWRPDLNKNQLREKLRKHITEAGFLETGVERIVDQVVNPKINSVFLPKIEDISYKYLGIEKPKPSEEPLVTAEPPADEETKAKDLSTDLDDLEAVSPDSTASKKSFKDSIENLKTAIDLEKSELNDSGEKVDDDFESPAFEPLKSSLLAGSDSVNGEEDSKLSDISGLTSQDSVNSEQRAEIEVPVVAIKAPTIEVVEPAVTQSQQVIPENINQDSVLSQVSSNSHLSIVTDSNNKSSEVDICEEAQMPKFSENSFNNLDVDEKERKPLLTSFDIKQDEIIFEGTERRSSLHDLNDDNKIDEDVVMEEIKDSVRTDLVGDESLNKTESSSSLDPIIGETKDLSLKDECRSNEGEFKFEEPHVSVDTTDVSICGSSQNLQDKNRSKGERKSNSKLEHKSHRRDKEKYSHHSRDRHKDGERKHSSSSSSKHSSTSSSSRKEHRSESRDVKKSSSSEHRRDDSSKSTKSQSSSHSSNRDKDSNHKSSRHDDKHDKSFRDSSDKDRNRSKHDRSSNKSRRDDKSKSRTHDDDGKKKSGQESLSKSKSIDDDHASHHDKPMERRRSTDRDSDDGSADRGSGRPTSSTNQQTDSGSVNAIANSTSSSSFSSTTSSCTDDHEKRERGAADYNVETTSPDDGFVPLSAPVLVDQFLVGNKIDLDMLMEATSTPSDEIELMSHQSLPDENELKIKKPKVASNIYEARKLMKVRKQMEREEKKRLGKLLVHSKPMITNSANEQGVELEFSIMHSSAPSISSPVKAKDVHFDVPQTPAAVVEKRNSGEFIIDLKEMEQVKKKKPEKPVIKYAHKFDEILSQIDRPRKRDSKGNMSPISPTYDKSPKFEPVQRKYVREQSKEAPTAKAPTTMTSPPTHQRVEKKTHEKSLGRPQPIKDPIPTKSSLTQSSPPKIEPRISKSNKTVDKTMKPSAASSATASAPVEKRSSSKHSKQKKIELVEATETTSSKEIVTTSSKEIVTTSSKEIVTTSSKEYASSSPKQDDVTLTKQDDTKSLDLDKERKDGFFGFTSTMKSSYDCVLDYIKVQQILQAKSKDQTLHVIGCDDIVCDFFSRHSSSVFQIKANENCLTEVKRRVSKAASKSFPQDPKNNASSKNGVRTASSQSQHKLFIENNQFSDSTEVKQITRKREANRGAQGSAAKIARLADNKKSAQADEIVEASPTPSEQSKENQIIRQKKHNRASETFTSNELDQHGGEKSESINKANQRYTSDDLYKPRPILSRSRRRGIENGEI</sequence>
<feature type="compositionally biased region" description="Low complexity" evidence="1">
    <location>
        <begin position="981"/>
        <end position="990"/>
    </location>
</feature>
<keyword evidence="3" id="KW-0131">Cell cycle</keyword>
<evidence type="ECO:0000256" key="1">
    <source>
        <dbReference type="SAM" id="MobiDB-lite"/>
    </source>
</evidence>
<keyword evidence="4" id="KW-1185">Reference proteome</keyword>
<feature type="compositionally biased region" description="Polar residues" evidence="1">
    <location>
        <begin position="917"/>
        <end position="926"/>
    </location>
</feature>
<dbReference type="GO" id="GO:0031297">
    <property type="term" value="P:replication fork processing"/>
    <property type="evidence" value="ECO:0007669"/>
    <property type="project" value="TreeGrafter"/>
</dbReference>
<dbReference type="Pfam" id="PF05205">
    <property type="entry name" value="COMPASS-Shg1"/>
    <property type="match status" value="1"/>
</dbReference>
<feature type="compositionally biased region" description="Basic and acidic residues" evidence="1">
    <location>
        <begin position="497"/>
        <end position="523"/>
    </location>
</feature>
<feature type="region of interest" description="Disordered" evidence="1">
    <location>
        <begin position="415"/>
        <end position="694"/>
    </location>
</feature>
<accession>A0A9Q0MXZ6</accession>
<feature type="compositionally biased region" description="Basic and acidic residues" evidence="1">
    <location>
        <begin position="534"/>
        <end position="595"/>
    </location>
</feature>
<comment type="caution">
    <text evidence="3">The sequence shown here is derived from an EMBL/GenBank/DDBJ whole genome shotgun (WGS) entry which is preliminary data.</text>
</comment>
<name>A0A9Q0MXZ6_9DIPT</name>
<feature type="region of interest" description="Disordered" evidence="1">
    <location>
        <begin position="125"/>
        <end position="167"/>
    </location>
</feature>
<feature type="compositionally biased region" description="Basic and acidic residues" evidence="1">
    <location>
        <begin position="672"/>
        <end position="682"/>
    </location>
</feature>
<dbReference type="GO" id="GO:0048188">
    <property type="term" value="C:Set1C/COMPASS complex"/>
    <property type="evidence" value="ECO:0007669"/>
    <property type="project" value="TreeGrafter"/>
</dbReference>
<feature type="compositionally biased region" description="Polar residues" evidence="1">
    <location>
        <begin position="425"/>
        <end position="440"/>
    </location>
</feature>